<accession>A0A0R2LGX9</accession>
<evidence type="ECO:0000313" key="2">
    <source>
        <dbReference type="EMBL" id="KRO01055.1"/>
    </source>
</evidence>
<dbReference type="InterPro" id="IPR029058">
    <property type="entry name" value="AB_hydrolase_fold"/>
</dbReference>
<dbReference type="InterPro" id="IPR052920">
    <property type="entry name" value="DNA-binding_regulatory"/>
</dbReference>
<dbReference type="EMBL" id="JQCN01000017">
    <property type="protein sequence ID" value="KRO01055.1"/>
    <property type="molecule type" value="Genomic_DNA"/>
</dbReference>
<dbReference type="AlphaFoldDB" id="A0A0R2LGX9"/>
<feature type="domain" description="Serine aminopeptidase S33" evidence="1">
    <location>
        <begin position="94"/>
        <end position="195"/>
    </location>
</feature>
<dbReference type="SUPFAM" id="SSF53474">
    <property type="entry name" value="alpha/beta-Hydrolases"/>
    <property type="match status" value="1"/>
</dbReference>
<dbReference type="STRING" id="449659.IV66_GL001234"/>
<keyword evidence="3" id="KW-1185">Reference proteome</keyword>
<dbReference type="InterPro" id="IPR022742">
    <property type="entry name" value="Hydrolase_4"/>
</dbReference>
<proteinExistence type="predicted"/>
<evidence type="ECO:0000313" key="3">
    <source>
        <dbReference type="Proteomes" id="UP000051886"/>
    </source>
</evidence>
<sequence length="315" mass="36036">MRNEMSKKKKIIIGVLSTLVVLVVMVLGYAANYLVTYAFDNPYRTEKQLALKGSEKDDQKWLKQQGQQDKWTLRAQDTGQNLVAFYYPAKKVTNKTIVIAHGYQGSHYTMAPYIRMFHEQGYNVLAPDDRGSGQSSGKYVTFGYPDSRDYLGWLDQVIDKSGENSQIGLFGVSMGGATVMMMSGLNLPPQVKAIVEDCGYDTVENELAFQLKQQFNMPKEPLITMSLWLAEFRVGQNFKKGSSVDALRNNKLPTFFIHGQDDKFVPTEMVYKNYHATQGKKQLWVTHDTKHADSRKNYPQQYRKKVEAFFNKAWQ</sequence>
<reference evidence="2 3" key="1">
    <citation type="journal article" date="2015" name="Genome Announc.">
        <title>Expanding the biotechnology potential of lactobacilli through comparative genomics of 213 strains and associated genera.</title>
        <authorList>
            <person name="Sun Z."/>
            <person name="Harris H.M."/>
            <person name="McCann A."/>
            <person name="Guo C."/>
            <person name="Argimon S."/>
            <person name="Zhang W."/>
            <person name="Yang X."/>
            <person name="Jeffery I.B."/>
            <person name="Cooney J.C."/>
            <person name="Kagawa T.F."/>
            <person name="Liu W."/>
            <person name="Song Y."/>
            <person name="Salvetti E."/>
            <person name="Wrobel A."/>
            <person name="Rasinkangas P."/>
            <person name="Parkhill J."/>
            <person name="Rea M.C."/>
            <person name="O'Sullivan O."/>
            <person name="Ritari J."/>
            <person name="Douillard F.P."/>
            <person name="Paul Ross R."/>
            <person name="Yang R."/>
            <person name="Briner A.E."/>
            <person name="Felis G.E."/>
            <person name="de Vos W.M."/>
            <person name="Barrangou R."/>
            <person name="Klaenhammer T.R."/>
            <person name="Caufield P.W."/>
            <person name="Cui Y."/>
            <person name="Zhang H."/>
            <person name="O'Toole P.W."/>
        </authorList>
    </citation>
    <scope>NUCLEOTIDE SEQUENCE [LARGE SCALE GENOMIC DNA]</scope>
    <source>
        <strain evidence="2 3">NBRC 103219</strain>
    </source>
</reference>
<comment type="caution">
    <text evidence="2">The sequence shown here is derived from an EMBL/GenBank/DDBJ whole genome shotgun (WGS) entry which is preliminary data.</text>
</comment>
<dbReference type="Pfam" id="PF12146">
    <property type="entry name" value="Hydrolase_4"/>
    <property type="match status" value="1"/>
</dbReference>
<dbReference type="PANTHER" id="PTHR43358">
    <property type="entry name" value="ALPHA/BETA-HYDROLASE"/>
    <property type="match status" value="1"/>
</dbReference>
<dbReference type="PANTHER" id="PTHR43358:SF4">
    <property type="entry name" value="ALPHA_BETA HYDROLASE FOLD-1 DOMAIN-CONTAINING PROTEIN"/>
    <property type="match status" value="1"/>
</dbReference>
<gene>
    <name evidence="2" type="ORF">IV66_GL001234</name>
</gene>
<name>A0A0R2LGX9_9LACO</name>
<dbReference type="PATRIC" id="fig|449659.4.peg.1251"/>
<protein>
    <submittedName>
        <fullName evidence="2">Cell surface hydrolase, membrane-bound</fullName>
    </submittedName>
</protein>
<evidence type="ECO:0000259" key="1">
    <source>
        <dbReference type="Pfam" id="PF12146"/>
    </source>
</evidence>
<dbReference type="Gene3D" id="3.40.50.1820">
    <property type="entry name" value="alpha/beta hydrolase"/>
    <property type="match status" value="1"/>
</dbReference>
<dbReference type="Proteomes" id="UP000051886">
    <property type="component" value="Unassembled WGS sequence"/>
</dbReference>
<organism evidence="2 3">
    <name type="scientific">Ligilactobacillus pobuzihii</name>
    <dbReference type="NCBI Taxonomy" id="449659"/>
    <lineage>
        <taxon>Bacteria</taxon>
        <taxon>Bacillati</taxon>
        <taxon>Bacillota</taxon>
        <taxon>Bacilli</taxon>
        <taxon>Lactobacillales</taxon>
        <taxon>Lactobacillaceae</taxon>
        <taxon>Ligilactobacillus</taxon>
    </lineage>
</organism>
<dbReference type="GO" id="GO:0016787">
    <property type="term" value="F:hydrolase activity"/>
    <property type="evidence" value="ECO:0007669"/>
    <property type="project" value="UniProtKB-KW"/>
</dbReference>
<keyword evidence="2" id="KW-0378">Hydrolase</keyword>